<comment type="similarity">
    <text evidence="1">Belongs to the GST superfamily.</text>
</comment>
<dbReference type="PROSITE" id="PS50405">
    <property type="entry name" value="GST_CTER"/>
    <property type="match status" value="1"/>
</dbReference>
<dbReference type="STRING" id="1123062.SAMN02745775_102653"/>
<dbReference type="InterPro" id="IPR036249">
    <property type="entry name" value="Thioredoxin-like_sf"/>
</dbReference>
<dbReference type="Pfam" id="PF00043">
    <property type="entry name" value="GST_C"/>
    <property type="match status" value="1"/>
</dbReference>
<dbReference type="AlphaFoldDB" id="A0A1I3ZQK4"/>
<accession>A0A1I3ZQK4</accession>
<keyword evidence="2 5" id="KW-0808">Transferase</keyword>
<sequence>MLRIWGRATSSNVMKLLWLCEELGLGFERVDVGGPFGGTREPSYLAKNPNALVPVIEEADGFVLWESNACLRYLARSRAPGHPIYPADLRPAADCDRWLDWQQTALNPPLVTVYFTLFRIPEPERDWKAFEAAKTQVEALFGMLDDRLAARAFLCGDALTLADIALGIYAYRWLLLPIERRAMPHLRRWHDALAARPGFRKFVALPLS</sequence>
<evidence type="ECO:0000259" key="3">
    <source>
        <dbReference type="PROSITE" id="PS50404"/>
    </source>
</evidence>
<dbReference type="InterPro" id="IPR036282">
    <property type="entry name" value="Glutathione-S-Trfase_C_sf"/>
</dbReference>
<organism evidence="5 6">
    <name type="scientific">Falsiroseomonas stagni DSM 19981</name>
    <dbReference type="NCBI Taxonomy" id="1123062"/>
    <lineage>
        <taxon>Bacteria</taxon>
        <taxon>Pseudomonadati</taxon>
        <taxon>Pseudomonadota</taxon>
        <taxon>Alphaproteobacteria</taxon>
        <taxon>Acetobacterales</taxon>
        <taxon>Roseomonadaceae</taxon>
        <taxon>Falsiroseomonas</taxon>
    </lineage>
</organism>
<dbReference type="SUPFAM" id="SSF52833">
    <property type="entry name" value="Thioredoxin-like"/>
    <property type="match status" value="1"/>
</dbReference>
<dbReference type="SFLD" id="SFLDG01150">
    <property type="entry name" value="Main.1:_Beta-like"/>
    <property type="match status" value="1"/>
</dbReference>
<dbReference type="InterPro" id="IPR040079">
    <property type="entry name" value="Glutathione_S-Trfase"/>
</dbReference>
<dbReference type="CDD" id="cd03047">
    <property type="entry name" value="GST_N_2"/>
    <property type="match status" value="1"/>
</dbReference>
<dbReference type="SFLD" id="SFLDS00019">
    <property type="entry name" value="Glutathione_Transferase_(cytos"/>
    <property type="match status" value="1"/>
</dbReference>
<dbReference type="PANTHER" id="PTHR44051">
    <property type="entry name" value="GLUTATHIONE S-TRANSFERASE-RELATED"/>
    <property type="match status" value="1"/>
</dbReference>
<name>A0A1I3ZQK4_9PROT</name>
<dbReference type="PANTHER" id="PTHR44051:SF19">
    <property type="entry name" value="DISULFIDE-BOND OXIDOREDUCTASE YFCG"/>
    <property type="match status" value="1"/>
</dbReference>
<dbReference type="SFLD" id="SFLDG00358">
    <property type="entry name" value="Main_(cytGST)"/>
    <property type="match status" value="1"/>
</dbReference>
<evidence type="ECO:0000313" key="5">
    <source>
        <dbReference type="EMBL" id="SFK46160.1"/>
    </source>
</evidence>
<evidence type="ECO:0000313" key="6">
    <source>
        <dbReference type="Proteomes" id="UP000199473"/>
    </source>
</evidence>
<dbReference type="GO" id="GO:0016740">
    <property type="term" value="F:transferase activity"/>
    <property type="evidence" value="ECO:0007669"/>
    <property type="project" value="UniProtKB-KW"/>
</dbReference>
<evidence type="ECO:0000259" key="4">
    <source>
        <dbReference type="PROSITE" id="PS50405"/>
    </source>
</evidence>
<keyword evidence="6" id="KW-1185">Reference proteome</keyword>
<dbReference type="EMBL" id="FOSQ01000002">
    <property type="protein sequence ID" value="SFK46160.1"/>
    <property type="molecule type" value="Genomic_DNA"/>
</dbReference>
<dbReference type="Pfam" id="PF13409">
    <property type="entry name" value="GST_N_2"/>
    <property type="match status" value="1"/>
</dbReference>
<dbReference type="PROSITE" id="PS50404">
    <property type="entry name" value="GST_NTER"/>
    <property type="match status" value="1"/>
</dbReference>
<dbReference type="InterPro" id="IPR010987">
    <property type="entry name" value="Glutathione-S-Trfase_C-like"/>
</dbReference>
<dbReference type="Gene3D" id="3.40.30.10">
    <property type="entry name" value="Glutaredoxin"/>
    <property type="match status" value="1"/>
</dbReference>
<dbReference type="Proteomes" id="UP000199473">
    <property type="component" value="Unassembled WGS sequence"/>
</dbReference>
<gene>
    <name evidence="5" type="ORF">SAMN02745775_102653</name>
</gene>
<evidence type="ECO:0000256" key="1">
    <source>
        <dbReference type="ARBA" id="ARBA00007409"/>
    </source>
</evidence>
<dbReference type="InterPro" id="IPR004046">
    <property type="entry name" value="GST_C"/>
</dbReference>
<dbReference type="OrthoDB" id="9810080at2"/>
<dbReference type="InterPro" id="IPR004045">
    <property type="entry name" value="Glutathione_S-Trfase_N"/>
</dbReference>
<evidence type="ECO:0000256" key="2">
    <source>
        <dbReference type="ARBA" id="ARBA00022679"/>
    </source>
</evidence>
<reference evidence="6" key="1">
    <citation type="submission" date="2016-10" db="EMBL/GenBank/DDBJ databases">
        <authorList>
            <person name="Varghese N."/>
            <person name="Submissions S."/>
        </authorList>
    </citation>
    <scope>NUCLEOTIDE SEQUENCE [LARGE SCALE GENOMIC DNA]</scope>
    <source>
        <strain evidence="6">DSM 19981</strain>
    </source>
</reference>
<dbReference type="SUPFAM" id="SSF47616">
    <property type="entry name" value="GST C-terminal domain-like"/>
    <property type="match status" value="1"/>
</dbReference>
<feature type="domain" description="GST N-terminal" evidence="3">
    <location>
        <begin position="1"/>
        <end position="82"/>
    </location>
</feature>
<dbReference type="Gene3D" id="1.20.1050.10">
    <property type="match status" value="1"/>
</dbReference>
<proteinExistence type="inferred from homology"/>
<dbReference type="RefSeq" id="WP_092958905.1">
    <property type="nucleotide sequence ID" value="NZ_FOSQ01000002.1"/>
</dbReference>
<dbReference type="FunFam" id="3.40.30.10:FF:000039">
    <property type="entry name" value="Glutathione S-transferase domain"/>
    <property type="match status" value="1"/>
</dbReference>
<protein>
    <submittedName>
        <fullName evidence="5">Glutathione S-transferase</fullName>
    </submittedName>
</protein>
<feature type="domain" description="GST C-terminal" evidence="4">
    <location>
        <begin position="88"/>
        <end position="208"/>
    </location>
</feature>